<dbReference type="InterPro" id="IPR019670">
    <property type="entry name" value="DUF2523"/>
</dbReference>
<feature type="transmembrane region" description="Helical" evidence="1">
    <location>
        <begin position="63"/>
        <end position="83"/>
    </location>
</feature>
<reference evidence="2 4" key="1">
    <citation type="submission" date="2016-10" db="EMBL/GenBank/DDBJ databases">
        <authorList>
            <person name="de Groot N.N."/>
        </authorList>
    </citation>
    <scope>NUCLEOTIDE SEQUENCE [LARGE SCALE GENOMIC DNA]</scope>
    <source>
        <strain evidence="2 4">LMG 26867</strain>
    </source>
</reference>
<dbReference type="EMBL" id="LT629762">
    <property type="protein sequence ID" value="SDT62480.1"/>
    <property type="molecule type" value="Genomic_DNA"/>
</dbReference>
<keyword evidence="1" id="KW-0812">Transmembrane</keyword>
<keyword evidence="1" id="KW-0472">Membrane</keyword>
<organism evidence="2 4">
    <name type="scientific">Pseudomonas prosekii</name>
    <dbReference type="NCBI Taxonomy" id="1148509"/>
    <lineage>
        <taxon>Bacteria</taxon>
        <taxon>Pseudomonadati</taxon>
        <taxon>Pseudomonadota</taxon>
        <taxon>Gammaproteobacteria</taxon>
        <taxon>Pseudomonadales</taxon>
        <taxon>Pseudomonadaceae</taxon>
        <taxon>Pseudomonas</taxon>
    </lineage>
</organism>
<accession>A0A1H2BX76</accession>
<gene>
    <name evidence="2" type="ORF">SAMN05216222_5540</name>
    <name evidence="3" type="ORF">SAMN05216222_5549</name>
</gene>
<name>A0A1H2BX76_9PSED</name>
<sequence>MTGFGDWLLSILQEILQFFVDAVVTIADWLYQALLDLISTSFIVGLISSAGELFTAIDPSVWYFLNIMQIPFGITVVSSAYLLRFLVRRIPFIG</sequence>
<dbReference type="STRING" id="1148509.SAMN05216222_5540"/>
<protein>
    <recommendedName>
        <fullName evidence="5">DUF2523 domain-containing protein</fullName>
    </recommendedName>
</protein>
<evidence type="ECO:0000256" key="1">
    <source>
        <dbReference type="SAM" id="Phobius"/>
    </source>
</evidence>
<evidence type="ECO:0000313" key="3">
    <source>
        <dbReference type="EMBL" id="SDT62480.1"/>
    </source>
</evidence>
<proteinExistence type="predicted"/>
<dbReference type="AlphaFoldDB" id="A0A1H2BX76"/>
<evidence type="ECO:0000313" key="2">
    <source>
        <dbReference type="EMBL" id="SDT62376.1"/>
    </source>
</evidence>
<dbReference type="Pfam" id="PF10734">
    <property type="entry name" value="DUF2523"/>
    <property type="match status" value="1"/>
</dbReference>
<dbReference type="Proteomes" id="UP000198481">
    <property type="component" value="Chromosome I"/>
</dbReference>
<evidence type="ECO:0000313" key="4">
    <source>
        <dbReference type="Proteomes" id="UP000198481"/>
    </source>
</evidence>
<evidence type="ECO:0008006" key="5">
    <source>
        <dbReference type="Google" id="ProtNLM"/>
    </source>
</evidence>
<keyword evidence="1" id="KW-1133">Transmembrane helix</keyword>
<dbReference type="RefSeq" id="WP_092281215.1">
    <property type="nucleotide sequence ID" value="NZ_LT629762.1"/>
</dbReference>
<dbReference type="EMBL" id="LT629762">
    <property type="protein sequence ID" value="SDT62376.1"/>
    <property type="molecule type" value="Genomic_DNA"/>
</dbReference>